<organism evidence="2 3">
    <name type="scientific">Nocardioides gansuensis</name>
    <dbReference type="NCBI Taxonomy" id="2138300"/>
    <lineage>
        <taxon>Bacteria</taxon>
        <taxon>Bacillati</taxon>
        <taxon>Actinomycetota</taxon>
        <taxon>Actinomycetes</taxon>
        <taxon>Propionibacteriales</taxon>
        <taxon>Nocardioidaceae</taxon>
        <taxon>Nocardioides</taxon>
    </lineage>
</organism>
<reference evidence="2 3" key="1">
    <citation type="submission" date="2018-04" db="EMBL/GenBank/DDBJ databases">
        <title>Genome of Nocardioides gansuensis WSJ-1.</title>
        <authorList>
            <person name="Wu S."/>
            <person name="Wang G."/>
        </authorList>
    </citation>
    <scope>NUCLEOTIDE SEQUENCE [LARGE SCALE GENOMIC DNA]</scope>
    <source>
        <strain evidence="2 3">WSJ-1</strain>
    </source>
</reference>
<protein>
    <submittedName>
        <fullName evidence="2">Uncharacterized protein</fullName>
    </submittedName>
</protein>
<name>A0A2T8F9H8_9ACTN</name>
<evidence type="ECO:0000256" key="1">
    <source>
        <dbReference type="SAM" id="MobiDB-lite"/>
    </source>
</evidence>
<dbReference type="EMBL" id="QDGZ01000005">
    <property type="protein sequence ID" value="PVG82355.1"/>
    <property type="molecule type" value="Genomic_DNA"/>
</dbReference>
<dbReference type="AlphaFoldDB" id="A0A2T8F9H8"/>
<evidence type="ECO:0000313" key="2">
    <source>
        <dbReference type="EMBL" id="PVG82355.1"/>
    </source>
</evidence>
<dbReference type="Proteomes" id="UP000246018">
    <property type="component" value="Unassembled WGS sequence"/>
</dbReference>
<comment type="caution">
    <text evidence="2">The sequence shown here is derived from an EMBL/GenBank/DDBJ whole genome shotgun (WGS) entry which is preliminary data.</text>
</comment>
<sequence length="64" mass="6419">MSENVQHSDSQSKVITMTPARRIAAATLAALLGLGLAATTTSSAHGDTTWGGGGIVSPDKPGKK</sequence>
<proteinExistence type="predicted"/>
<accession>A0A2T8F9H8</accession>
<evidence type="ECO:0000313" key="3">
    <source>
        <dbReference type="Proteomes" id="UP000246018"/>
    </source>
</evidence>
<gene>
    <name evidence="2" type="ORF">DDE18_12800</name>
</gene>
<feature type="region of interest" description="Disordered" evidence="1">
    <location>
        <begin position="41"/>
        <end position="64"/>
    </location>
</feature>
<keyword evidence="3" id="KW-1185">Reference proteome</keyword>